<dbReference type="AlphaFoldDB" id="E6ZSC4"/>
<feature type="region of interest" description="Disordered" evidence="1">
    <location>
        <begin position="116"/>
        <end position="136"/>
    </location>
</feature>
<accession>E6ZSC4</accession>
<reference evidence="2 3" key="1">
    <citation type="journal article" date="2010" name="Science">
        <title>Pathogenicity determinants in smut fungi revealed by genome comparison.</title>
        <authorList>
            <person name="Schirawski J."/>
            <person name="Mannhaupt G."/>
            <person name="Muench K."/>
            <person name="Brefort T."/>
            <person name="Schipper K."/>
            <person name="Doehlemann G."/>
            <person name="Di Stasio M."/>
            <person name="Roessel N."/>
            <person name="Mendoza-Mendoza A."/>
            <person name="Pester D."/>
            <person name="Mueller O."/>
            <person name="Winterberg B."/>
            <person name="Meyer E."/>
            <person name="Ghareeb H."/>
            <person name="Wollenberg T."/>
            <person name="Muensterkoetter M."/>
            <person name="Wong P."/>
            <person name="Walter M."/>
            <person name="Stukenbrock E."/>
            <person name="Gueldener U."/>
            <person name="Kahmann R."/>
        </authorList>
    </citation>
    <scope>NUCLEOTIDE SEQUENCE [LARGE SCALE GENOMIC DNA]</scope>
    <source>
        <strain evidence="3">SRZ2</strain>
    </source>
</reference>
<evidence type="ECO:0000313" key="2">
    <source>
        <dbReference type="EMBL" id="CBQ70131.1"/>
    </source>
</evidence>
<protein>
    <submittedName>
        <fullName evidence="2">Uncharacterized protein</fullName>
    </submittedName>
</protein>
<dbReference type="OrthoDB" id="3360377at2759"/>
<dbReference type="Proteomes" id="UP000008867">
    <property type="component" value="Chromosome 19"/>
</dbReference>
<dbReference type="eggNOG" id="ENOG502R45D">
    <property type="taxonomic scope" value="Eukaryota"/>
</dbReference>
<keyword evidence="3" id="KW-1185">Reference proteome</keyword>
<feature type="compositionally biased region" description="Low complexity" evidence="1">
    <location>
        <begin position="118"/>
        <end position="136"/>
    </location>
</feature>
<dbReference type="EMBL" id="FQ311440">
    <property type="protein sequence ID" value="CBQ70131.1"/>
    <property type="molecule type" value="Genomic_DNA"/>
</dbReference>
<sequence length="901" mass="98227">MRRSNSTLPARDACRAWLQPMQPPPQRRVHSSAALHPGYVWAASSSASSSSSSSSSPFSFLYSAVAGPSTKSARSSRPLFALAYSTSNPPYPLPGSNNDIDPRGVDYSLFEPEDEAYTQHASTSTTATQQDAAPSTSAVDSTALSAPTQLLVRLINAHDYEAATTVLHELLALRSPLDEPLPHFAGAALWAIRNGKPHDMLAWMHLCPGYTAGTRFLNTASSATYAQQARSIATNFRKCFMVLLDSHGDDLRLLQQASMVAADKGMWGVLQSALAQILRFGVGGNGDDAGWEYFERLVLATQRQRDRGAAAAKRELRGLYNLGIRTLALAGRLDDAVRWAGKCTQISSAHSPFAQIVVLEPFTETLLIEELVKAGASHTAQARSLAAELATAATRSPSHRPTDVDAVLARIEREAAFRADDADYAHRAVSELDRALQECLEQGDVIAAREYLLSVLRSAARVRRDEDDIPPSYDASSPSDEAVFAHLPSARILSELQRTAHRLGTIAVTSALTETHMQHVAEPLTETHESLTAEEFLRPVRAHLLSVRGGKGLWETARLYGLVQRARWREAVQFYVGSAGFKVPSGGVSRELAALALGSAASEAGRREELDGAQRARGKHWPSTHAINLVLKALVGVCVDAKDYARLERVYVMWKHASHPTTSEEEGLHFEQWPPAQRPSSHTFDAFLRAFGRLDIDAHSTAGDTAAKEKQAWGSSGALMGVVRDMTDTFGVRPSISTWTIALECLAREGRARWSSTTSVLARAVGIRTNSSSVVEEEAHFPPANLATYTALMRALIRVPHTDGGSMMAEARGVRDDLLLRTVDLDVAVRGLVLAEREEGAEEFWSGLLQKWQEVQQDARGGDARQRWDAREVLRANGGRTIEVLREVWMLESDAEGEVEG</sequence>
<dbReference type="VEuPathDB" id="FungiDB:sr16336"/>
<proteinExistence type="predicted"/>
<evidence type="ECO:0000256" key="1">
    <source>
        <dbReference type="SAM" id="MobiDB-lite"/>
    </source>
</evidence>
<evidence type="ECO:0000313" key="3">
    <source>
        <dbReference type="Proteomes" id="UP000008867"/>
    </source>
</evidence>
<gene>
    <name evidence="2" type="ORF">sr16336</name>
</gene>
<organism evidence="2 3">
    <name type="scientific">Sporisorium reilianum (strain SRZ2)</name>
    <name type="common">Maize head smut fungus</name>
    <dbReference type="NCBI Taxonomy" id="999809"/>
    <lineage>
        <taxon>Eukaryota</taxon>
        <taxon>Fungi</taxon>
        <taxon>Dikarya</taxon>
        <taxon>Basidiomycota</taxon>
        <taxon>Ustilaginomycotina</taxon>
        <taxon>Ustilaginomycetes</taxon>
        <taxon>Ustilaginales</taxon>
        <taxon>Ustilaginaceae</taxon>
        <taxon>Sporisorium</taxon>
    </lineage>
</organism>
<dbReference type="Gene3D" id="1.25.40.10">
    <property type="entry name" value="Tetratricopeptide repeat domain"/>
    <property type="match status" value="1"/>
</dbReference>
<dbReference type="HOGENOM" id="CLU_321632_0_0_1"/>
<dbReference type="InterPro" id="IPR011990">
    <property type="entry name" value="TPR-like_helical_dom_sf"/>
</dbReference>
<name>E6ZSC4_SPORE</name>